<comment type="caution">
    <text evidence="2">The sequence shown here is derived from an EMBL/GenBank/DDBJ whole genome shotgun (WGS) entry which is preliminary data.</text>
</comment>
<keyword evidence="3" id="KW-1185">Reference proteome</keyword>
<feature type="region of interest" description="Disordered" evidence="1">
    <location>
        <begin position="50"/>
        <end position="82"/>
    </location>
</feature>
<organism evidence="2 3">
    <name type="scientific">Rhynchophorus ferrugineus</name>
    <name type="common">Red palm weevil</name>
    <name type="synonym">Curculio ferrugineus</name>
    <dbReference type="NCBI Taxonomy" id="354439"/>
    <lineage>
        <taxon>Eukaryota</taxon>
        <taxon>Metazoa</taxon>
        <taxon>Ecdysozoa</taxon>
        <taxon>Arthropoda</taxon>
        <taxon>Hexapoda</taxon>
        <taxon>Insecta</taxon>
        <taxon>Pterygota</taxon>
        <taxon>Neoptera</taxon>
        <taxon>Endopterygota</taxon>
        <taxon>Coleoptera</taxon>
        <taxon>Polyphaga</taxon>
        <taxon>Cucujiformia</taxon>
        <taxon>Curculionidae</taxon>
        <taxon>Dryophthorinae</taxon>
        <taxon>Rhynchophorus</taxon>
    </lineage>
</organism>
<proteinExistence type="predicted"/>
<sequence>MAVELDTGTIYHREAGDASGVHVSSLRAGRERKEPGSMFSLRFGFCTPGPVPPHVARPTPETETEPGELPAKSGCQDRDHCRPLVHPSREASTFQPLIWAYN</sequence>
<dbReference type="Proteomes" id="UP000625711">
    <property type="component" value="Unassembled WGS sequence"/>
</dbReference>
<dbReference type="AlphaFoldDB" id="A0A834I4P9"/>
<gene>
    <name evidence="2" type="ORF">GWI33_014336</name>
</gene>
<name>A0A834I4P9_RHYFE</name>
<dbReference type="EMBL" id="JAACXV010013656">
    <property type="protein sequence ID" value="KAF7272914.1"/>
    <property type="molecule type" value="Genomic_DNA"/>
</dbReference>
<evidence type="ECO:0000313" key="3">
    <source>
        <dbReference type="Proteomes" id="UP000625711"/>
    </source>
</evidence>
<evidence type="ECO:0000256" key="1">
    <source>
        <dbReference type="SAM" id="MobiDB-lite"/>
    </source>
</evidence>
<accession>A0A834I4P9</accession>
<reference evidence="2" key="1">
    <citation type="submission" date="2020-08" db="EMBL/GenBank/DDBJ databases">
        <title>Genome sequencing and assembly of the red palm weevil Rhynchophorus ferrugineus.</title>
        <authorList>
            <person name="Dias G.B."/>
            <person name="Bergman C.M."/>
            <person name="Manee M."/>
        </authorList>
    </citation>
    <scope>NUCLEOTIDE SEQUENCE</scope>
    <source>
        <strain evidence="2">AA-2017</strain>
        <tissue evidence="2">Whole larva</tissue>
    </source>
</reference>
<evidence type="ECO:0000313" key="2">
    <source>
        <dbReference type="EMBL" id="KAF7272914.1"/>
    </source>
</evidence>
<protein>
    <submittedName>
        <fullName evidence="2">Uncharacterized protein</fullName>
    </submittedName>
</protein>